<evidence type="ECO:0000256" key="5">
    <source>
        <dbReference type="ARBA" id="ARBA00022519"/>
    </source>
</evidence>
<evidence type="ECO:0000256" key="1">
    <source>
        <dbReference type="ARBA" id="ARBA00004377"/>
    </source>
</evidence>
<dbReference type="EMBL" id="FMYO01000010">
    <property type="protein sequence ID" value="SDC66668.1"/>
    <property type="molecule type" value="Genomic_DNA"/>
</dbReference>
<evidence type="ECO:0000256" key="3">
    <source>
        <dbReference type="ARBA" id="ARBA00022475"/>
    </source>
</evidence>
<comment type="subcellular location">
    <subcellularLocation>
        <location evidence="1">Cell inner membrane</location>
        <topology evidence="1">Single-pass membrane protein</topology>
    </subcellularLocation>
</comment>
<dbReference type="Gene3D" id="3.55.40.10">
    <property type="entry name" value="minor pseudopilin epsh domain"/>
    <property type="match status" value="1"/>
</dbReference>
<dbReference type="GO" id="GO:0015627">
    <property type="term" value="C:type II protein secretion system complex"/>
    <property type="evidence" value="ECO:0007669"/>
    <property type="project" value="InterPro"/>
</dbReference>
<evidence type="ECO:0000256" key="9">
    <source>
        <dbReference type="ARBA" id="ARBA00025772"/>
    </source>
</evidence>
<keyword evidence="7 11" id="KW-1133">Transmembrane helix</keyword>
<evidence type="ECO:0000256" key="8">
    <source>
        <dbReference type="ARBA" id="ARBA00023136"/>
    </source>
</evidence>
<evidence type="ECO:0000256" key="11">
    <source>
        <dbReference type="SAM" id="Phobius"/>
    </source>
</evidence>
<dbReference type="NCBIfam" id="TIGR02532">
    <property type="entry name" value="IV_pilin_GFxxxE"/>
    <property type="match status" value="1"/>
</dbReference>
<proteinExistence type="inferred from homology"/>
<keyword evidence="8 11" id="KW-0472">Membrane</keyword>
<dbReference type="OrthoDB" id="6120962at2"/>
<evidence type="ECO:0000259" key="12">
    <source>
        <dbReference type="Pfam" id="PF12019"/>
    </source>
</evidence>
<feature type="domain" description="General secretion pathway GspH" evidence="12">
    <location>
        <begin position="45"/>
        <end position="163"/>
    </location>
</feature>
<evidence type="ECO:0000256" key="4">
    <source>
        <dbReference type="ARBA" id="ARBA00022481"/>
    </source>
</evidence>
<dbReference type="GO" id="GO:0015628">
    <property type="term" value="P:protein secretion by the type II secretion system"/>
    <property type="evidence" value="ECO:0007669"/>
    <property type="project" value="InterPro"/>
</dbReference>
<keyword evidence="14" id="KW-1185">Reference proteome</keyword>
<evidence type="ECO:0000256" key="10">
    <source>
        <dbReference type="ARBA" id="ARBA00030775"/>
    </source>
</evidence>
<dbReference type="AlphaFoldDB" id="A0A1G6NFT9"/>
<dbReference type="GO" id="GO:0005886">
    <property type="term" value="C:plasma membrane"/>
    <property type="evidence" value="ECO:0007669"/>
    <property type="project" value="UniProtKB-SubCell"/>
</dbReference>
<dbReference type="PANTHER" id="PTHR30093">
    <property type="entry name" value="GENERAL SECRETION PATHWAY PROTEIN G"/>
    <property type="match status" value="1"/>
</dbReference>
<organism evidence="13 14">
    <name type="scientific">Acinetobacter kookii</name>
    <dbReference type="NCBI Taxonomy" id="1226327"/>
    <lineage>
        <taxon>Bacteria</taxon>
        <taxon>Pseudomonadati</taxon>
        <taxon>Pseudomonadota</taxon>
        <taxon>Gammaproteobacteria</taxon>
        <taxon>Moraxellales</taxon>
        <taxon>Moraxellaceae</taxon>
        <taxon>Acinetobacter</taxon>
    </lineage>
</organism>
<evidence type="ECO:0000256" key="6">
    <source>
        <dbReference type="ARBA" id="ARBA00022692"/>
    </source>
</evidence>
<dbReference type="InterPro" id="IPR012902">
    <property type="entry name" value="N_methyl_site"/>
</dbReference>
<evidence type="ECO:0000313" key="13">
    <source>
        <dbReference type="EMBL" id="SDC66668.1"/>
    </source>
</evidence>
<evidence type="ECO:0000256" key="7">
    <source>
        <dbReference type="ARBA" id="ARBA00022989"/>
    </source>
</evidence>
<dbReference type="Pfam" id="PF12019">
    <property type="entry name" value="GspH"/>
    <property type="match status" value="1"/>
</dbReference>
<sequence>MLFQQKNGFTLVELIVTLAIFAILATIALPYFQEIRAKQEVNATTNKLISTIHLAKSQALLYHSNVVLCPSQNNLNCQTNQWAAGLLVFLDSNKNRQIDTGEKIIYTESTNLKYGHLDWRGTLSAPSLTFQAENGLPIGSNGSFYYCSNVSDHHRKLVLSAMGHMRIETLSLC</sequence>
<reference evidence="14" key="1">
    <citation type="submission" date="2016-09" db="EMBL/GenBank/DDBJ databases">
        <authorList>
            <person name="Varghese N."/>
            <person name="Submissions S."/>
        </authorList>
    </citation>
    <scope>NUCLEOTIDE SEQUENCE [LARGE SCALE GENOMIC DNA]</scope>
    <source>
        <strain evidence="14">ANC 4667</strain>
    </source>
</reference>
<accession>A0A1G6NFT9</accession>
<keyword evidence="5" id="KW-0997">Cell inner membrane</keyword>
<dbReference type="SUPFAM" id="SSF54523">
    <property type="entry name" value="Pili subunits"/>
    <property type="match status" value="1"/>
</dbReference>
<evidence type="ECO:0000256" key="2">
    <source>
        <dbReference type="ARBA" id="ARBA00021549"/>
    </source>
</evidence>
<keyword evidence="4" id="KW-0488">Methylation</keyword>
<evidence type="ECO:0000313" key="14">
    <source>
        <dbReference type="Proteomes" id="UP000243468"/>
    </source>
</evidence>
<dbReference type="InterPro" id="IPR045584">
    <property type="entry name" value="Pilin-like"/>
</dbReference>
<dbReference type="RefSeq" id="WP_092820401.1">
    <property type="nucleotide sequence ID" value="NZ_BAABKJ010000015.1"/>
</dbReference>
<keyword evidence="6 11" id="KW-0812">Transmembrane</keyword>
<name>A0A1G6NFT9_9GAMM</name>
<dbReference type="Pfam" id="PF07963">
    <property type="entry name" value="N_methyl"/>
    <property type="match status" value="1"/>
</dbReference>
<dbReference type="STRING" id="1226327.SAMN05421732_11054"/>
<comment type="similarity">
    <text evidence="9">Belongs to the GSP H family.</text>
</comment>
<protein>
    <recommendedName>
        <fullName evidence="2">Type II secretion system protein H</fullName>
    </recommendedName>
    <alternativeName>
        <fullName evidence="10">General secretion pathway protein H</fullName>
    </alternativeName>
</protein>
<dbReference type="Proteomes" id="UP000243468">
    <property type="component" value="Unassembled WGS sequence"/>
</dbReference>
<keyword evidence="3" id="KW-1003">Cell membrane</keyword>
<feature type="transmembrane region" description="Helical" evidence="11">
    <location>
        <begin position="12"/>
        <end position="32"/>
    </location>
</feature>
<dbReference type="InterPro" id="IPR022346">
    <property type="entry name" value="T2SS_GspH"/>
</dbReference>
<gene>
    <name evidence="13" type="ORF">SAMN05421732_11054</name>
</gene>